<sequence>MLGTFNETSIASYIKSQIEEQEKKLQHQQLDEISKAKIEGRIEAYHEFLERFDLKW</sequence>
<dbReference type="EMBL" id="JAFBFC010000002">
    <property type="protein sequence ID" value="MBM7702772.1"/>
    <property type="molecule type" value="Genomic_DNA"/>
</dbReference>
<protein>
    <submittedName>
        <fullName evidence="1">Uncharacterized protein</fullName>
    </submittedName>
</protein>
<proteinExistence type="predicted"/>
<reference evidence="1 2" key="1">
    <citation type="submission" date="2021-01" db="EMBL/GenBank/DDBJ databases">
        <title>Genomic Encyclopedia of Type Strains, Phase IV (KMG-IV): sequencing the most valuable type-strain genomes for metagenomic binning, comparative biology and taxonomic classification.</title>
        <authorList>
            <person name="Goeker M."/>
        </authorList>
    </citation>
    <scope>NUCLEOTIDE SEQUENCE [LARGE SCALE GENOMIC DNA]</scope>
    <source>
        <strain evidence="1 2">DSM 104297</strain>
    </source>
</reference>
<dbReference type="RefSeq" id="WP_205185997.1">
    <property type="nucleotide sequence ID" value="NZ_JAFBFC010000002.1"/>
</dbReference>
<gene>
    <name evidence="1" type="ORF">JOC83_001606</name>
</gene>
<evidence type="ECO:0000313" key="2">
    <source>
        <dbReference type="Proteomes" id="UP000809829"/>
    </source>
</evidence>
<accession>A0ABS2QUW2</accession>
<comment type="caution">
    <text evidence="1">The sequence shown here is derived from an EMBL/GenBank/DDBJ whole genome shotgun (WGS) entry which is preliminary data.</text>
</comment>
<organism evidence="1 2">
    <name type="scientific">Priestia iocasae</name>
    <dbReference type="NCBI Taxonomy" id="2291674"/>
    <lineage>
        <taxon>Bacteria</taxon>
        <taxon>Bacillati</taxon>
        <taxon>Bacillota</taxon>
        <taxon>Bacilli</taxon>
        <taxon>Bacillales</taxon>
        <taxon>Bacillaceae</taxon>
        <taxon>Priestia</taxon>
    </lineage>
</organism>
<dbReference type="Proteomes" id="UP000809829">
    <property type="component" value="Unassembled WGS sequence"/>
</dbReference>
<evidence type="ECO:0000313" key="1">
    <source>
        <dbReference type="EMBL" id="MBM7702772.1"/>
    </source>
</evidence>
<keyword evidence="2" id="KW-1185">Reference proteome</keyword>
<name>A0ABS2QUW2_9BACI</name>